<comment type="subcellular location">
    <subcellularLocation>
        <location evidence="1">Endoplasmic reticulum membrane</location>
        <topology evidence="1">Single-pass type I membrane protein</topology>
    </subcellularLocation>
</comment>
<protein>
    <recommendedName>
        <fullName evidence="4">ER membrane protein complex subunit 1</fullName>
    </recommendedName>
</protein>
<evidence type="ECO:0000256" key="9">
    <source>
        <dbReference type="ARBA" id="ARBA00023136"/>
    </source>
</evidence>
<dbReference type="Proteomes" id="UP001201980">
    <property type="component" value="Unassembled WGS sequence"/>
</dbReference>
<evidence type="ECO:0000259" key="14">
    <source>
        <dbReference type="Pfam" id="PF25293"/>
    </source>
</evidence>
<dbReference type="EMBL" id="JAKWBI020000124">
    <property type="protein sequence ID" value="KAJ2902125.1"/>
    <property type="molecule type" value="Genomic_DNA"/>
</dbReference>
<keyword evidence="6 12" id="KW-0732">Signal</keyword>
<evidence type="ECO:0000256" key="11">
    <source>
        <dbReference type="SAM" id="Phobius"/>
    </source>
</evidence>
<sequence length="963" mass="103853">MKFPSILSGLLLALPTAVNAVFKDEVDHIDYHHQLVGIPQQGTTFFHRPRKTEKASLLYTLSDVGLIGAINPSNGEVVWRQEIASPDAAGRSYLRAGEGQGWLCSAYGHGVQSWDAIGGRSVWTAEFAGEVKDLEIMELTGARAKDVLVLLEEGDSAVVRRLSGEDGRVMWEFSETTGDIPLQVSTSVEKVFVAALHGSPGSYSLRVTVIDSATGAKTDDISIGSKDIASEKDVVYVGANSAAPIIAWTDAARSTLKLNVLGTKSKQEMTLGDNVRAVEIHAPHLVQSLPHFLVHTKTTTGHKADVYHVDLKSNKINHAYELPHLPGEGAFSTASIDTNVYFTRITNDQVIVTSSVSHGVLGRWDLEGTPGSAIHAVSEVVKKTEDSYVVRTAAVTADDDWVLIKNGEQSWARPEGMTGGIAAVFAPIPASESLAQNLEMEAHSNPIEAFIHRLKRHYDSLRYLPDWLGTIPGRLMGSVLGADLVKDSSLTRDSFGLHKLVVLATRRGKLYCLDTGNKGQIVWSLRAYIMDEGESWNVKGMFVEEHKGQVTVRGASGEQLVVRLMDGNILEAGLPGSWPPVQSTTVVTSELGQWLLPVGIGGKVGNIPAEWQPKERLVVRGENGELKGLAFPGGTAVELETWTFTPPAGKTILHIATGNPNEPVASIGRVLGDRSVLYKYLDPNTIVVATGDEAASTLAVYLLETVSGQILHSATYTGVDIAKPVECAVSENWFVCTFFGQFVLRENKSQSIKGWQLVVHDLYESEFANYRGPLGDAANFSAVDPVDSPTIPPLPYVISQAFVLGASMSALAVTQTRQGISTRQLLGYVPDTHSIIGLPRMVLEPRRVIGRDPNAQEKEEGLSKYSPAIEIDPRLVITHERDVLGVKEILAEPAALESTSLVFAYGVDVFGTRATPSGAFDSLGKGFNKVTLVMTVAALGVGVAMVGPMVRKKQIDLRWGGTG</sequence>
<feature type="domain" description="EMC1 first beta-propeller" evidence="14">
    <location>
        <begin position="20"/>
        <end position="415"/>
    </location>
</feature>
<comment type="similarity">
    <text evidence="2">Belongs to the EMC1 family.</text>
</comment>
<dbReference type="InterPro" id="IPR011678">
    <property type="entry name" value="EMC1_C"/>
</dbReference>
<name>A0AAD5WRR4_9PEZI</name>
<evidence type="ECO:0000256" key="6">
    <source>
        <dbReference type="ARBA" id="ARBA00022729"/>
    </source>
</evidence>
<dbReference type="Gene3D" id="2.130.10.10">
    <property type="entry name" value="YVTN repeat-like/Quinoprotein amine dehydrogenase"/>
    <property type="match status" value="1"/>
</dbReference>
<evidence type="ECO:0000256" key="7">
    <source>
        <dbReference type="ARBA" id="ARBA00022824"/>
    </source>
</evidence>
<keyword evidence="5 11" id="KW-0812">Transmembrane</keyword>
<dbReference type="InterPro" id="IPR011047">
    <property type="entry name" value="Quinoprotein_ADH-like_sf"/>
</dbReference>
<dbReference type="GO" id="GO:0072546">
    <property type="term" value="C:EMC complex"/>
    <property type="evidence" value="ECO:0007669"/>
    <property type="project" value="InterPro"/>
</dbReference>
<gene>
    <name evidence="15" type="ORF">MKZ38_001034</name>
</gene>
<dbReference type="Pfam" id="PF07774">
    <property type="entry name" value="EMC1_C"/>
    <property type="match status" value="1"/>
</dbReference>
<dbReference type="Pfam" id="PF25293">
    <property type="entry name" value="Beta-prop_EMC1_N"/>
    <property type="match status" value="1"/>
</dbReference>
<dbReference type="GO" id="GO:0034975">
    <property type="term" value="P:protein folding in endoplasmic reticulum"/>
    <property type="evidence" value="ECO:0007669"/>
    <property type="project" value="TreeGrafter"/>
</dbReference>
<dbReference type="InterPro" id="IPR026895">
    <property type="entry name" value="EMC1"/>
</dbReference>
<evidence type="ECO:0000259" key="13">
    <source>
        <dbReference type="Pfam" id="PF07774"/>
    </source>
</evidence>
<evidence type="ECO:0000256" key="5">
    <source>
        <dbReference type="ARBA" id="ARBA00022692"/>
    </source>
</evidence>
<dbReference type="PANTHER" id="PTHR21573:SF0">
    <property type="entry name" value="ER MEMBRANE PROTEIN COMPLEX SUBUNIT 1"/>
    <property type="match status" value="1"/>
</dbReference>
<organism evidence="15 16">
    <name type="scientific">Zalerion maritima</name>
    <dbReference type="NCBI Taxonomy" id="339359"/>
    <lineage>
        <taxon>Eukaryota</taxon>
        <taxon>Fungi</taxon>
        <taxon>Dikarya</taxon>
        <taxon>Ascomycota</taxon>
        <taxon>Pezizomycotina</taxon>
        <taxon>Sordariomycetes</taxon>
        <taxon>Lulworthiomycetidae</taxon>
        <taxon>Lulworthiales</taxon>
        <taxon>Lulworthiaceae</taxon>
        <taxon>Zalerion</taxon>
    </lineage>
</organism>
<comment type="subunit">
    <text evidence="3">Component of the ER membrane protein complex (EMC).</text>
</comment>
<feature type="transmembrane region" description="Helical" evidence="11">
    <location>
        <begin position="930"/>
        <end position="950"/>
    </location>
</feature>
<keyword evidence="16" id="KW-1185">Reference proteome</keyword>
<evidence type="ECO:0000256" key="3">
    <source>
        <dbReference type="ARBA" id="ARBA00011276"/>
    </source>
</evidence>
<feature type="signal peptide" evidence="12">
    <location>
        <begin position="1"/>
        <end position="20"/>
    </location>
</feature>
<keyword evidence="9 11" id="KW-0472">Membrane</keyword>
<keyword evidence="10" id="KW-0325">Glycoprotein</keyword>
<dbReference type="SUPFAM" id="SSF50998">
    <property type="entry name" value="Quinoprotein alcohol dehydrogenase-like"/>
    <property type="match status" value="1"/>
</dbReference>
<dbReference type="AlphaFoldDB" id="A0AAD5WRR4"/>
<accession>A0AAD5WRR4</accession>
<evidence type="ECO:0000256" key="10">
    <source>
        <dbReference type="ARBA" id="ARBA00023180"/>
    </source>
</evidence>
<dbReference type="InterPro" id="IPR015943">
    <property type="entry name" value="WD40/YVTN_repeat-like_dom_sf"/>
</dbReference>
<evidence type="ECO:0000313" key="16">
    <source>
        <dbReference type="Proteomes" id="UP001201980"/>
    </source>
</evidence>
<keyword evidence="7" id="KW-0256">Endoplasmic reticulum</keyword>
<dbReference type="InterPro" id="IPR058545">
    <property type="entry name" value="Beta-prop_EMC1_1st"/>
</dbReference>
<evidence type="ECO:0000256" key="2">
    <source>
        <dbReference type="ARBA" id="ARBA00007904"/>
    </source>
</evidence>
<evidence type="ECO:0000256" key="4">
    <source>
        <dbReference type="ARBA" id="ARBA00020824"/>
    </source>
</evidence>
<dbReference type="PANTHER" id="PTHR21573">
    <property type="entry name" value="ER MEMBRANE PROTEIN COMPLEX SUBUNIT 1"/>
    <property type="match status" value="1"/>
</dbReference>
<keyword evidence="8 11" id="KW-1133">Transmembrane helix</keyword>
<feature type="chain" id="PRO_5042103089" description="ER membrane protein complex subunit 1" evidence="12">
    <location>
        <begin position="21"/>
        <end position="963"/>
    </location>
</feature>
<feature type="domain" description="ER membrane protein complex subunit 1 C-terminal" evidence="13">
    <location>
        <begin position="730"/>
        <end position="959"/>
    </location>
</feature>
<evidence type="ECO:0000256" key="8">
    <source>
        <dbReference type="ARBA" id="ARBA00022989"/>
    </source>
</evidence>
<proteinExistence type="inferred from homology"/>
<reference evidence="15" key="1">
    <citation type="submission" date="2022-07" db="EMBL/GenBank/DDBJ databases">
        <title>Draft genome sequence of Zalerion maritima ATCC 34329, a (micro)plastics degrading marine fungus.</title>
        <authorList>
            <person name="Paco A."/>
            <person name="Goncalves M.F.M."/>
            <person name="Rocha-Santos T.A.P."/>
            <person name="Alves A."/>
        </authorList>
    </citation>
    <scope>NUCLEOTIDE SEQUENCE</scope>
    <source>
        <strain evidence="15">ATCC 34329</strain>
    </source>
</reference>
<evidence type="ECO:0000313" key="15">
    <source>
        <dbReference type="EMBL" id="KAJ2902125.1"/>
    </source>
</evidence>
<comment type="caution">
    <text evidence="15">The sequence shown here is derived from an EMBL/GenBank/DDBJ whole genome shotgun (WGS) entry which is preliminary data.</text>
</comment>
<evidence type="ECO:0000256" key="12">
    <source>
        <dbReference type="SAM" id="SignalP"/>
    </source>
</evidence>
<evidence type="ECO:0000256" key="1">
    <source>
        <dbReference type="ARBA" id="ARBA00004115"/>
    </source>
</evidence>